<organism evidence="8 9">
    <name type="scientific">Candidatus Nealsonbacteria bacterium CG08_land_8_20_14_0_20_43_11</name>
    <dbReference type="NCBI Taxonomy" id="1974706"/>
    <lineage>
        <taxon>Bacteria</taxon>
        <taxon>Candidatus Nealsoniibacteriota</taxon>
    </lineage>
</organism>
<evidence type="ECO:0000256" key="5">
    <source>
        <dbReference type="HAMAP-Rule" id="MF_02033"/>
    </source>
</evidence>
<dbReference type="EMBL" id="PEYE01000008">
    <property type="protein sequence ID" value="PIS39065.1"/>
    <property type="molecule type" value="Genomic_DNA"/>
</dbReference>
<dbReference type="InterPro" id="IPR003494">
    <property type="entry name" value="SHS2_FtsA"/>
</dbReference>
<keyword evidence="1 5" id="KW-1003">Cell membrane</keyword>
<evidence type="ECO:0000256" key="6">
    <source>
        <dbReference type="PIRNR" id="PIRNR003101"/>
    </source>
</evidence>
<dbReference type="Pfam" id="PF02491">
    <property type="entry name" value="SHS2_FTSA"/>
    <property type="match status" value="1"/>
</dbReference>
<dbReference type="SUPFAM" id="SSF53067">
    <property type="entry name" value="Actin-like ATPase domain"/>
    <property type="match status" value="2"/>
</dbReference>
<evidence type="ECO:0000313" key="8">
    <source>
        <dbReference type="EMBL" id="PIS39065.1"/>
    </source>
</evidence>
<evidence type="ECO:0000256" key="1">
    <source>
        <dbReference type="ARBA" id="ARBA00022475"/>
    </source>
</evidence>
<dbReference type="InterPro" id="IPR050696">
    <property type="entry name" value="FtsA/MreB"/>
</dbReference>
<dbReference type="PIRSF" id="PIRSF003101">
    <property type="entry name" value="FtsA"/>
    <property type="match status" value="1"/>
</dbReference>
<dbReference type="Gene3D" id="3.30.1490.110">
    <property type="match status" value="1"/>
</dbReference>
<comment type="similarity">
    <text evidence="5 6">Belongs to the FtsA/MreB family.</text>
</comment>
<dbReference type="NCBIfam" id="TIGR01174">
    <property type="entry name" value="ftsA"/>
    <property type="match status" value="1"/>
</dbReference>
<evidence type="ECO:0000256" key="4">
    <source>
        <dbReference type="ARBA" id="ARBA00023306"/>
    </source>
</evidence>
<gene>
    <name evidence="5 8" type="primary">ftsA</name>
    <name evidence="8" type="ORF">COT34_00365</name>
</gene>
<accession>A0A2M6T1M2</accession>
<dbReference type="Proteomes" id="UP000229390">
    <property type="component" value="Unassembled WGS sequence"/>
</dbReference>
<comment type="subunit">
    <text evidence="5">Self-interacts. Interacts with FtsZ.</text>
</comment>
<comment type="caution">
    <text evidence="8">The sequence shown here is derived from an EMBL/GenBank/DDBJ whole genome shotgun (WGS) entry which is preliminary data.</text>
</comment>
<dbReference type="GO" id="GO:0043093">
    <property type="term" value="P:FtsZ-dependent cytokinesis"/>
    <property type="evidence" value="ECO:0007669"/>
    <property type="project" value="UniProtKB-UniRule"/>
</dbReference>
<evidence type="ECO:0000313" key="9">
    <source>
        <dbReference type="Proteomes" id="UP000229390"/>
    </source>
</evidence>
<evidence type="ECO:0000259" key="7">
    <source>
        <dbReference type="SMART" id="SM00842"/>
    </source>
</evidence>
<dbReference type="CDD" id="cd24048">
    <property type="entry name" value="ASKHA_NBD_FtsA"/>
    <property type="match status" value="1"/>
</dbReference>
<reference evidence="9" key="1">
    <citation type="submission" date="2017-09" db="EMBL/GenBank/DDBJ databases">
        <title>Depth-based differentiation of microbial function through sediment-hosted aquifers and enrichment of novel symbionts in the deep terrestrial subsurface.</title>
        <authorList>
            <person name="Probst A.J."/>
            <person name="Ladd B."/>
            <person name="Jarett J.K."/>
            <person name="Geller-Mcgrath D.E."/>
            <person name="Sieber C.M.K."/>
            <person name="Emerson J.B."/>
            <person name="Anantharaman K."/>
            <person name="Thomas B.C."/>
            <person name="Malmstrom R."/>
            <person name="Stieglmeier M."/>
            <person name="Klingl A."/>
            <person name="Woyke T."/>
            <person name="Ryan C.M."/>
            <person name="Banfield J.F."/>
        </authorList>
    </citation>
    <scope>NUCLEOTIDE SEQUENCE [LARGE SCALE GENOMIC DNA]</scope>
</reference>
<sequence>MAKAHLIAGLDIGTNTVRLLVVQKKPAESDLEVLDQEEEPASGVRKGVVVNFEQAARAISSCVRKSEEKLGARINDVYVSVNGSHVFTTSSHGLVSVSRADRKISQEDINRVIQNAQAFPLSANKEVLEVFPREYIIDGEKGIKEPLGMEGVRLEADILALGGFLPYLKNLTQAVLAADLQVNDRILSPLASGRAVLTNKEKELGVAVLDIGAGTTGLAVFEEGSLIHLAIFPLGANHITHDIAIGLMTEIETAEKIKIEYGSCVSRKTDKGKRVRIEKIGGEHLFAPVSFSRKTLINIIEARVCEIFEQTNRELKKIGRTATLPAGVMLTGGGAKMARIVELAKRELKLPVRLGKPEGFFPEIEDPAMATVCGLVLTGAEIEGESEGNALSFLHDTGEWLKRLFRFFIP</sequence>
<keyword evidence="3 5" id="KW-0472">Membrane</keyword>
<dbReference type="Gene3D" id="3.30.420.40">
    <property type="match status" value="2"/>
</dbReference>
<name>A0A2M6T1M2_9BACT</name>
<dbReference type="GO" id="GO:0032153">
    <property type="term" value="C:cell division site"/>
    <property type="evidence" value="ECO:0007669"/>
    <property type="project" value="UniProtKB-UniRule"/>
</dbReference>
<protein>
    <recommendedName>
        <fullName evidence="5 6">Cell division protein FtsA</fullName>
    </recommendedName>
</protein>
<dbReference type="HAMAP" id="MF_02033">
    <property type="entry name" value="FtsA"/>
    <property type="match status" value="1"/>
</dbReference>
<dbReference type="SMART" id="SM00842">
    <property type="entry name" value="FtsA"/>
    <property type="match status" value="1"/>
</dbReference>
<feature type="domain" description="SHS2" evidence="7">
    <location>
        <begin position="7"/>
        <end position="196"/>
    </location>
</feature>
<dbReference type="PANTHER" id="PTHR32432:SF4">
    <property type="entry name" value="CELL DIVISION PROTEIN FTSA"/>
    <property type="match status" value="1"/>
</dbReference>
<dbReference type="PANTHER" id="PTHR32432">
    <property type="entry name" value="CELL DIVISION PROTEIN FTSA-RELATED"/>
    <property type="match status" value="1"/>
</dbReference>
<dbReference type="InterPro" id="IPR020823">
    <property type="entry name" value="Cell_div_FtsA"/>
</dbReference>
<comment type="function">
    <text evidence="5 6">Cell division protein that is involved in the assembly of the Z ring. May serve as a membrane anchor for the Z ring.</text>
</comment>
<comment type="subcellular location">
    <subcellularLocation>
        <location evidence="5">Cell membrane</location>
        <topology evidence="5">Peripheral membrane protein</topology>
        <orientation evidence="5">Cytoplasmic side</orientation>
    </subcellularLocation>
    <text evidence="5">Localizes to the Z ring in an FtsZ-dependent manner. Targeted to the membrane through a conserved C-terminal amphipathic helix.</text>
</comment>
<evidence type="ECO:0000256" key="2">
    <source>
        <dbReference type="ARBA" id="ARBA00022618"/>
    </source>
</evidence>
<keyword evidence="4 5" id="KW-0131">Cell cycle</keyword>
<keyword evidence="2 5" id="KW-0132">Cell division</keyword>
<proteinExistence type="inferred from homology"/>
<dbReference type="AlphaFoldDB" id="A0A2M6T1M2"/>
<dbReference type="GO" id="GO:0009898">
    <property type="term" value="C:cytoplasmic side of plasma membrane"/>
    <property type="evidence" value="ECO:0007669"/>
    <property type="project" value="UniProtKB-UniRule"/>
</dbReference>
<evidence type="ECO:0000256" key="3">
    <source>
        <dbReference type="ARBA" id="ARBA00023136"/>
    </source>
</evidence>
<dbReference type="InterPro" id="IPR043129">
    <property type="entry name" value="ATPase_NBD"/>
</dbReference>
<dbReference type="Pfam" id="PF14450">
    <property type="entry name" value="FtsA"/>
    <property type="match status" value="1"/>
</dbReference>